<dbReference type="OrthoDB" id="3153298at2759"/>
<reference evidence="2 3" key="1">
    <citation type="journal article" date="2016" name="Mol. Biol. Evol.">
        <title>Comparative Genomics of Early-Diverging Mushroom-Forming Fungi Provides Insights into the Origins of Lignocellulose Decay Capabilities.</title>
        <authorList>
            <person name="Nagy L.G."/>
            <person name="Riley R."/>
            <person name="Tritt A."/>
            <person name="Adam C."/>
            <person name="Daum C."/>
            <person name="Floudas D."/>
            <person name="Sun H."/>
            <person name="Yadav J.S."/>
            <person name="Pangilinan J."/>
            <person name="Larsson K.H."/>
            <person name="Matsuura K."/>
            <person name="Barry K."/>
            <person name="Labutti K."/>
            <person name="Kuo R."/>
            <person name="Ohm R.A."/>
            <person name="Bhattacharya S.S."/>
            <person name="Shirouzu T."/>
            <person name="Yoshinaga Y."/>
            <person name="Martin F.M."/>
            <person name="Grigoriev I.V."/>
            <person name="Hibbett D.S."/>
        </authorList>
    </citation>
    <scope>NUCLEOTIDE SEQUENCE [LARGE SCALE GENOMIC DNA]</scope>
    <source>
        <strain evidence="2 3">TUFC12733</strain>
    </source>
</reference>
<evidence type="ECO:0000256" key="1">
    <source>
        <dbReference type="SAM" id="MobiDB-lite"/>
    </source>
</evidence>
<keyword evidence="3" id="KW-1185">Reference proteome</keyword>
<feature type="compositionally biased region" description="Low complexity" evidence="1">
    <location>
        <begin position="36"/>
        <end position="47"/>
    </location>
</feature>
<dbReference type="STRING" id="1330018.A0A167HCH1"/>
<dbReference type="Proteomes" id="UP000076738">
    <property type="component" value="Unassembled WGS sequence"/>
</dbReference>
<feature type="compositionally biased region" description="Basic and acidic residues" evidence="1">
    <location>
        <begin position="343"/>
        <end position="356"/>
    </location>
</feature>
<protein>
    <submittedName>
        <fullName evidence="2">Uncharacterized protein</fullName>
    </submittedName>
</protein>
<feature type="compositionally biased region" description="Low complexity" evidence="1">
    <location>
        <begin position="448"/>
        <end position="475"/>
    </location>
</feature>
<feature type="region of interest" description="Disordered" evidence="1">
    <location>
        <begin position="548"/>
        <end position="603"/>
    </location>
</feature>
<feature type="compositionally biased region" description="Polar residues" evidence="1">
    <location>
        <begin position="366"/>
        <end position="385"/>
    </location>
</feature>
<name>A0A167HCH1_CALVF</name>
<feature type="region of interest" description="Disordered" evidence="1">
    <location>
        <begin position="1"/>
        <end position="67"/>
    </location>
</feature>
<evidence type="ECO:0000313" key="3">
    <source>
        <dbReference type="Proteomes" id="UP000076738"/>
    </source>
</evidence>
<gene>
    <name evidence="2" type="ORF">CALVIDRAFT_541771</name>
</gene>
<accession>A0A167HCH1</accession>
<proteinExistence type="predicted"/>
<organism evidence="2 3">
    <name type="scientific">Calocera viscosa (strain TUFC12733)</name>
    <dbReference type="NCBI Taxonomy" id="1330018"/>
    <lineage>
        <taxon>Eukaryota</taxon>
        <taxon>Fungi</taxon>
        <taxon>Dikarya</taxon>
        <taxon>Basidiomycota</taxon>
        <taxon>Agaricomycotina</taxon>
        <taxon>Dacrymycetes</taxon>
        <taxon>Dacrymycetales</taxon>
        <taxon>Dacrymycetaceae</taxon>
        <taxon>Calocera</taxon>
    </lineage>
</organism>
<sequence>MAPVPSPAHPSAASASPTVYRPPHRSSLPPPPSPSSTPGASTSADPAFSHRGSSTSRPQAPKLQMPHFPVRKRGGALLTAYGDSFVGPLELLGDKVVIKKYSGASAKGLNNPKSVSQTGQELLFHMDRFRPSNVLLIFGHVDLQVVYLYKVSESERLGTPAPDADAWVRTVFDAYHAYLTEKILPHVILPSPAGEEPKPDPDRFISKLYVSSVTAPTVPDDHLDQCSEKYNESAAAAWQEKGIKLASARAATDFETRQRMVSDFNGMVEKFCDEAGEAVTFVDINPRITDPDTGKVLPPYLVPDKSTIHVVWETTIGFWVDALRSAGLSEADIPPDLEQSLKSYEEDKRGRMERRSPTPRKHMRYSSASVATSGTGVASPATPTLPSAIGPGPRDNPARSPLAEPRSSPFGERTFGLTEGKGGAFAHMQPRERQGQGGTRAVYRPPHSRASGSASGQGAFSPVSAVSPASALSPGSVLSPITAASPAAGSTPAPRNGKPATVLAKGINVVPQDDPRRFGSFVHGHGLHRKTGAGLSGLEGPMGSIGSRPAGGRAAAEGDADGGAENVAKDVKEVRRKNGFASGERTPVGRAPEGGSPAWRQKV</sequence>
<feature type="compositionally biased region" description="Low complexity" evidence="1">
    <location>
        <begin position="548"/>
        <end position="557"/>
    </location>
</feature>
<dbReference type="AlphaFoldDB" id="A0A167HCH1"/>
<dbReference type="EMBL" id="KV417322">
    <property type="protein sequence ID" value="KZO91478.1"/>
    <property type="molecule type" value="Genomic_DNA"/>
</dbReference>
<evidence type="ECO:0000313" key="2">
    <source>
        <dbReference type="EMBL" id="KZO91478.1"/>
    </source>
</evidence>
<feature type="region of interest" description="Disordered" evidence="1">
    <location>
        <begin position="333"/>
        <end position="475"/>
    </location>
</feature>